<dbReference type="Pfam" id="PF00753">
    <property type="entry name" value="Lactamase_B"/>
    <property type="match status" value="1"/>
</dbReference>
<evidence type="ECO:0000313" key="6">
    <source>
        <dbReference type="Proteomes" id="UP000462449"/>
    </source>
</evidence>
<reference evidence="4 5" key="1">
    <citation type="submission" date="2019-11" db="EMBL/GenBank/DDBJ databases">
        <title>Draft genome sequence of Labilibaculum sp. strain SYP isolated from Black Sea.</title>
        <authorList>
            <person name="Yadav S."/>
            <person name="Villanueva L."/>
        </authorList>
    </citation>
    <scope>NUCLEOTIDE SEQUENCE [LARGE SCALE GENOMIC DNA]</scope>
    <source>
        <strain evidence="4 5">44</strain>
    </source>
</reference>
<dbReference type="GO" id="GO:0016787">
    <property type="term" value="F:hydrolase activity"/>
    <property type="evidence" value="ECO:0007669"/>
    <property type="project" value="UniProtKB-KW"/>
</dbReference>
<dbReference type="InterPro" id="IPR001279">
    <property type="entry name" value="Metallo-B-lactamas"/>
</dbReference>
<sequence length="259" mass="29933">MTNNKKNDWFTIEKIDDNTSVISEYKHWEETHCYVLNGTEKCLLIDTGLGVENIWEQVQELTDKPVTVVTTHVHYDHFGGHQYFSDFYVHEAETEWINGGFPLTLEQVRNFLTEEPCDFPKDFDVNNYKLFEGIPTRVLKDNDTIELGKRTIQVLHTPGHSPGHMCFYEEDKGYLYTGDLIYIGELFAYFPSTDPVAYMNSIKKLLPLIVKRILPAHHDLNVPLPIIKDMDKAFTELYENGKLKHGSGTFTYDGFGIKL</sequence>
<dbReference type="AlphaFoldDB" id="A0A7M4DAX6"/>
<proteinExistence type="inferred from homology"/>
<evidence type="ECO:0000313" key="5">
    <source>
        <dbReference type="Proteomes" id="UP000285951"/>
    </source>
</evidence>
<feature type="domain" description="Metallo-beta-lactamase" evidence="2">
    <location>
        <begin position="30"/>
        <end position="217"/>
    </location>
</feature>
<evidence type="ECO:0000313" key="3">
    <source>
        <dbReference type="EMBL" id="MUP39805.1"/>
    </source>
</evidence>
<gene>
    <name evidence="4" type="ORF">DWB62_018490</name>
    <name evidence="3" type="ORF">GNY23_18490</name>
</gene>
<dbReference type="PANTHER" id="PTHR42951:SF4">
    <property type="entry name" value="ACYL-COENZYME A THIOESTERASE MBLAC2"/>
    <property type="match status" value="1"/>
</dbReference>
<comment type="caution">
    <text evidence="3">The sequence shown here is derived from an EMBL/GenBank/DDBJ whole genome shotgun (WGS) entry which is preliminary data.</text>
</comment>
<evidence type="ECO:0000259" key="2">
    <source>
        <dbReference type="SMART" id="SM00849"/>
    </source>
</evidence>
<dbReference type="Proteomes" id="UP000462449">
    <property type="component" value="Unassembled WGS sequence"/>
</dbReference>
<evidence type="ECO:0000313" key="4">
    <source>
        <dbReference type="EMBL" id="MVB09010.1"/>
    </source>
</evidence>
<dbReference type="SUPFAM" id="SSF56281">
    <property type="entry name" value="Metallo-hydrolase/oxidoreductase"/>
    <property type="match status" value="1"/>
</dbReference>
<dbReference type="EMBL" id="WOTW01000061">
    <property type="protein sequence ID" value="MUP39805.1"/>
    <property type="molecule type" value="Genomic_DNA"/>
</dbReference>
<dbReference type="InterPro" id="IPR050855">
    <property type="entry name" value="NDM-1-like"/>
</dbReference>
<dbReference type="InterPro" id="IPR036866">
    <property type="entry name" value="RibonucZ/Hydroxyglut_hydro"/>
</dbReference>
<accession>A0A7M4DAX6</accession>
<dbReference type="EMBL" id="QTZN02000061">
    <property type="protein sequence ID" value="MVB09010.1"/>
    <property type="molecule type" value="Genomic_DNA"/>
</dbReference>
<dbReference type="OrthoDB" id="9802248at2"/>
<evidence type="ECO:0000256" key="1">
    <source>
        <dbReference type="ARBA" id="ARBA00005250"/>
    </source>
</evidence>
<dbReference type="GO" id="GO:0017001">
    <property type="term" value="P:antibiotic catabolic process"/>
    <property type="evidence" value="ECO:0007669"/>
    <property type="project" value="UniProtKB-ARBA"/>
</dbReference>
<reference evidence="3 6" key="2">
    <citation type="submission" date="2019-12" db="EMBL/GenBank/DDBJ databases">
        <title>Draft genome sequence of Labilibaculum sp. strain 44 isolated from deep waters of Black Sea.</title>
        <authorList>
            <person name="Yadav S."/>
            <person name="Villanueva L."/>
        </authorList>
    </citation>
    <scope>NUCLEOTIDE SEQUENCE [LARGE SCALE GENOMIC DNA]</scope>
    <source>
        <strain evidence="3 6">44</strain>
    </source>
</reference>
<protein>
    <submittedName>
        <fullName evidence="3">MBL fold metallo-hydrolase</fullName>
    </submittedName>
</protein>
<name>A0A7M4DAX6_9BACT</name>
<keyword evidence="3" id="KW-0378">Hydrolase</keyword>
<dbReference type="RefSeq" id="WP_156197168.1">
    <property type="nucleotide sequence ID" value="NZ_QTZN02000061.1"/>
</dbReference>
<keyword evidence="5" id="KW-1185">Reference proteome</keyword>
<comment type="similarity">
    <text evidence="1">Belongs to the metallo-beta-lactamase superfamily. Class-B beta-lactamase family.</text>
</comment>
<dbReference type="Proteomes" id="UP000285951">
    <property type="component" value="Unassembled WGS sequence"/>
</dbReference>
<organism evidence="3 6">
    <name type="scientific">Labilibaculum euxinus</name>
    <dbReference type="NCBI Taxonomy" id="2686357"/>
    <lineage>
        <taxon>Bacteria</taxon>
        <taxon>Pseudomonadati</taxon>
        <taxon>Bacteroidota</taxon>
        <taxon>Bacteroidia</taxon>
        <taxon>Marinilabiliales</taxon>
        <taxon>Marinifilaceae</taxon>
        <taxon>Labilibaculum</taxon>
    </lineage>
</organism>
<dbReference type="Gene3D" id="3.60.15.10">
    <property type="entry name" value="Ribonuclease Z/Hydroxyacylglutathione hydrolase-like"/>
    <property type="match status" value="1"/>
</dbReference>
<dbReference type="PANTHER" id="PTHR42951">
    <property type="entry name" value="METALLO-BETA-LACTAMASE DOMAIN-CONTAINING"/>
    <property type="match status" value="1"/>
</dbReference>
<dbReference type="SMART" id="SM00849">
    <property type="entry name" value="Lactamase_B"/>
    <property type="match status" value="1"/>
</dbReference>